<accession>A0AC34PV85</accession>
<evidence type="ECO:0000313" key="1">
    <source>
        <dbReference type="Proteomes" id="UP000887576"/>
    </source>
</evidence>
<protein>
    <submittedName>
        <fullName evidence="2">Uncharacterized protein</fullName>
    </submittedName>
</protein>
<proteinExistence type="predicted"/>
<reference evidence="2" key="1">
    <citation type="submission" date="2022-11" db="UniProtKB">
        <authorList>
            <consortium name="WormBaseParasite"/>
        </authorList>
    </citation>
    <scope>IDENTIFICATION</scope>
</reference>
<evidence type="ECO:0000313" key="2">
    <source>
        <dbReference type="WBParaSite" id="JU765_v2.g10250.t1"/>
    </source>
</evidence>
<name>A0AC34PV85_9BILA</name>
<organism evidence="1 2">
    <name type="scientific">Panagrolaimus sp. JU765</name>
    <dbReference type="NCBI Taxonomy" id="591449"/>
    <lineage>
        <taxon>Eukaryota</taxon>
        <taxon>Metazoa</taxon>
        <taxon>Ecdysozoa</taxon>
        <taxon>Nematoda</taxon>
        <taxon>Chromadorea</taxon>
        <taxon>Rhabditida</taxon>
        <taxon>Tylenchina</taxon>
        <taxon>Panagrolaimomorpha</taxon>
        <taxon>Panagrolaimoidea</taxon>
        <taxon>Panagrolaimidae</taxon>
        <taxon>Panagrolaimus</taxon>
    </lineage>
</organism>
<sequence length="596" mass="66288">MNASTVVPSVQPSTDTFSARIAEQQCYNSMLTALLNQQPENNRNIFSSFAVGSPSLNLQPNSVSSLTSGPSSISSLSTPSCSSASLLNPADTSPLMIGNQLGHNNSATQLLANTKANPTQNASSGKPQMNVPMMFFNMPSTSESSVPYLISKHSTASSESVPPTQCSKNEPSALQLPAVPKCSICGADSTGIHFGVESCAACSAFFRRTVVLNKNYLCPKDGNCTFNFDSPAGQKCRSCRFRKCIDVGMDRNAVQHRRDAIGKYSATVKRECSSPLPEYQSSLSEQVLSPPTPKSPKLPQPTVLEELNDCYDTLNKRRKIFYSTASVASLFEEGELVGDEINQEPHELENFGDCMFQLYRVEPRLCVEFIGKNRFLTSLESDEKTKILTQFILHFQAIEEPYLTWKFGGEQNRYWMMPNRTYIDLTKTDYYFDSNKAIMKELNLDKASAVRLFQPSFTHAMETIGSTMSAIGLTKVEMVCLIGLMLFDPSIPGIQKATRERLKVIRDQLLKDMMNYYEGIEVNAALRLANVILVISSVRIHAQRTRENMHMLKIFDIIPRDQLFDEICGLKTDEMLSQDLKELIGKTNNLPQNSEA</sequence>
<dbReference type="WBParaSite" id="JU765_v2.g10250.t1">
    <property type="protein sequence ID" value="JU765_v2.g10250.t1"/>
    <property type="gene ID" value="JU765_v2.g10250"/>
</dbReference>
<dbReference type="Proteomes" id="UP000887576">
    <property type="component" value="Unplaced"/>
</dbReference>